<sequence>MFEDDTTEIPEGLKFILEIFTNLGGVLNLIVYLAVFRKTRSMPNMATSMEPRKTHTVSDNN</sequence>
<keyword evidence="1" id="KW-0812">Transmembrane</keyword>
<evidence type="ECO:0000256" key="1">
    <source>
        <dbReference type="SAM" id="Phobius"/>
    </source>
</evidence>
<protein>
    <submittedName>
        <fullName evidence="2">Uncharacterized protein</fullName>
    </submittedName>
</protein>
<gene>
    <name evidence="2" type="ORF">MAR_031038</name>
</gene>
<accession>A0ABY7F6L6</accession>
<evidence type="ECO:0000313" key="2">
    <source>
        <dbReference type="EMBL" id="WAR16444.1"/>
    </source>
</evidence>
<proteinExistence type="predicted"/>
<keyword evidence="1" id="KW-0472">Membrane</keyword>
<evidence type="ECO:0000313" key="3">
    <source>
        <dbReference type="Proteomes" id="UP001164746"/>
    </source>
</evidence>
<name>A0ABY7F6L6_MYAAR</name>
<dbReference type="EMBL" id="CP111021">
    <property type="protein sequence ID" value="WAR16444.1"/>
    <property type="molecule type" value="Genomic_DNA"/>
</dbReference>
<feature type="transmembrane region" description="Helical" evidence="1">
    <location>
        <begin position="15"/>
        <end position="35"/>
    </location>
</feature>
<organism evidence="2 3">
    <name type="scientific">Mya arenaria</name>
    <name type="common">Soft-shell clam</name>
    <dbReference type="NCBI Taxonomy" id="6604"/>
    <lineage>
        <taxon>Eukaryota</taxon>
        <taxon>Metazoa</taxon>
        <taxon>Spiralia</taxon>
        <taxon>Lophotrochozoa</taxon>
        <taxon>Mollusca</taxon>
        <taxon>Bivalvia</taxon>
        <taxon>Autobranchia</taxon>
        <taxon>Heteroconchia</taxon>
        <taxon>Euheterodonta</taxon>
        <taxon>Imparidentia</taxon>
        <taxon>Neoheterodontei</taxon>
        <taxon>Myida</taxon>
        <taxon>Myoidea</taxon>
        <taxon>Myidae</taxon>
        <taxon>Mya</taxon>
    </lineage>
</organism>
<reference evidence="2" key="1">
    <citation type="submission" date="2022-11" db="EMBL/GenBank/DDBJ databases">
        <title>Centuries of genome instability and evolution in soft-shell clam transmissible cancer (bioRxiv).</title>
        <authorList>
            <person name="Hart S.F.M."/>
            <person name="Yonemitsu M.A."/>
            <person name="Giersch R.M."/>
            <person name="Beal B.F."/>
            <person name="Arriagada G."/>
            <person name="Davis B.W."/>
            <person name="Ostrander E.A."/>
            <person name="Goff S.P."/>
            <person name="Metzger M.J."/>
        </authorList>
    </citation>
    <scope>NUCLEOTIDE SEQUENCE</scope>
    <source>
        <strain evidence="2">MELC-2E11</strain>
        <tissue evidence="2">Siphon/mantle</tissue>
    </source>
</reference>
<keyword evidence="3" id="KW-1185">Reference proteome</keyword>
<dbReference type="Proteomes" id="UP001164746">
    <property type="component" value="Chromosome 10"/>
</dbReference>
<keyword evidence="1" id="KW-1133">Transmembrane helix</keyword>